<dbReference type="PANTHER" id="PTHR11403:SF6">
    <property type="entry name" value="NITRIC OXIDE REDUCTASE SUBUNIT E"/>
    <property type="match status" value="1"/>
</dbReference>
<evidence type="ECO:0000256" key="3">
    <source>
        <dbReference type="ARBA" id="ARBA00022692"/>
    </source>
</evidence>
<reference evidence="9 10" key="1">
    <citation type="submission" date="2013-06" db="EMBL/GenBank/DDBJ databases">
        <title>Draft genome sequence of Thauera terpenica.</title>
        <authorList>
            <person name="Liu B."/>
            <person name="Frostegard A.H."/>
            <person name="Shapleigh J.P."/>
        </authorList>
    </citation>
    <scope>NUCLEOTIDE SEQUENCE [LARGE SCALE GENOMIC DNA]</scope>
    <source>
        <strain evidence="9 10">58Eu</strain>
    </source>
</reference>
<keyword evidence="4 7" id="KW-1133">Transmembrane helix</keyword>
<gene>
    <name evidence="9" type="ORF">M622_13720</name>
</gene>
<dbReference type="PATRIC" id="fig|1348657.5.peg.1282"/>
<dbReference type="Pfam" id="PF00510">
    <property type="entry name" value="COX3"/>
    <property type="match status" value="1"/>
</dbReference>
<proteinExistence type="inferred from homology"/>
<comment type="subcellular location">
    <subcellularLocation>
        <location evidence="6">Cell membrane</location>
        <topology evidence="6">Multi-pass membrane protein</topology>
    </subcellularLocation>
    <subcellularLocation>
        <location evidence="1">Membrane</location>
        <topology evidence="1">Multi-pass membrane protein</topology>
    </subcellularLocation>
</comment>
<keyword evidence="3 6" id="KW-0812">Transmembrane</keyword>
<dbReference type="PANTHER" id="PTHR11403">
    <property type="entry name" value="CYTOCHROME C OXIDASE SUBUNIT III"/>
    <property type="match status" value="1"/>
</dbReference>
<dbReference type="eggNOG" id="COG1845">
    <property type="taxonomic scope" value="Bacteria"/>
</dbReference>
<accession>S9ZRY4</accession>
<dbReference type="InterPro" id="IPR000298">
    <property type="entry name" value="Cyt_c_oxidase-like_su3"/>
</dbReference>
<keyword evidence="5 7" id="KW-0472">Membrane</keyword>
<keyword evidence="10" id="KW-1185">Reference proteome</keyword>
<dbReference type="STRING" id="1348657.M622_13720"/>
<feature type="transmembrane region" description="Helical" evidence="7">
    <location>
        <begin position="62"/>
        <end position="87"/>
    </location>
</feature>
<evidence type="ECO:0000256" key="2">
    <source>
        <dbReference type="ARBA" id="ARBA00010581"/>
    </source>
</evidence>
<feature type="transmembrane region" description="Helical" evidence="7">
    <location>
        <begin position="99"/>
        <end position="116"/>
    </location>
</feature>
<dbReference type="InterPro" id="IPR024791">
    <property type="entry name" value="Cyt_c/ubiquinol_Oxase_su3"/>
</dbReference>
<evidence type="ECO:0000313" key="10">
    <source>
        <dbReference type="Proteomes" id="UP000015455"/>
    </source>
</evidence>
<comment type="similarity">
    <text evidence="2 6">Belongs to the cytochrome c oxidase subunit 3 family.</text>
</comment>
<sequence length="202" mass="22604">MQMNELRIRAGQATASGHRVDLLPGVLWFILADIIVFFMIFADFMMRRAGQLAVFDQSAATLNVPLGVLNTLILMTSGLFVVFAVNAAKAGDRGTTRRWLLLSFVVGAGFAVTKGLEYSSKLGQGITMYTNDFYMYYFTLTGAHFLHFIGGMVTLAVLWFLVGRQQINGRLLNVIEAGALYWHMVDLLWIFLFPMLYLLGAR</sequence>
<evidence type="ECO:0000256" key="4">
    <source>
        <dbReference type="ARBA" id="ARBA00022989"/>
    </source>
</evidence>
<organism evidence="9 10">
    <name type="scientific">Thauera terpenica 58Eu</name>
    <dbReference type="NCBI Taxonomy" id="1348657"/>
    <lineage>
        <taxon>Bacteria</taxon>
        <taxon>Pseudomonadati</taxon>
        <taxon>Pseudomonadota</taxon>
        <taxon>Betaproteobacteria</taxon>
        <taxon>Rhodocyclales</taxon>
        <taxon>Zoogloeaceae</taxon>
        <taxon>Thauera</taxon>
    </lineage>
</organism>
<evidence type="ECO:0000256" key="7">
    <source>
        <dbReference type="SAM" id="Phobius"/>
    </source>
</evidence>
<dbReference type="GO" id="GO:0005886">
    <property type="term" value="C:plasma membrane"/>
    <property type="evidence" value="ECO:0007669"/>
    <property type="project" value="UniProtKB-SubCell"/>
</dbReference>
<dbReference type="SUPFAM" id="SSF81452">
    <property type="entry name" value="Cytochrome c oxidase subunit III-like"/>
    <property type="match status" value="1"/>
</dbReference>
<dbReference type="InterPro" id="IPR035973">
    <property type="entry name" value="Cyt_c_oxidase_su3-like_sf"/>
</dbReference>
<evidence type="ECO:0000259" key="8">
    <source>
        <dbReference type="PROSITE" id="PS50253"/>
    </source>
</evidence>
<comment type="caution">
    <text evidence="9">The sequence shown here is derived from an EMBL/GenBank/DDBJ whole genome shotgun (WGS) entry which is preliminary data.</text>
</comment>
<name>S9ZRY4_9RHOO</name>
<evidence type="ECO:0000313" key="9">
    <source>
        <dbReference type="EMBL" id="EPZ16282.1"/>
    </source>
</evidence>
<evidence type="ECO:0000256" key="5">
    <source>
        <dbReference type="ARBA" id="ARBA00023136"/>
    </source>
</evidence>
<feature type="domain" description="Heme-copper oxidase subunit III family profile" evidence="8">
    <location>
        <begin position="25"/>
        <end position="201"/>
    </location>
</feature>
<dbReference type="Gene3D" id="1.20.120.80">
    <property type="entry name" value="Cytochrome c oxidase, subunit III, four-helix bundle"/>
    <property type="match status" value="1"/>
</dbReference>
<dbReference type="AlphaFoldDB" id="S9ZRY4"/>
<protein>
    <recommendedName>
        <fullName evidence="8">Heme-copper oxidase subunit III family profile domain-containing protein</fullName>
    </recommendedName>
</protein>
<evidence type="ECO:0000256" key="1">
    <source>
        <dbReference type="ARBA" id="ARBA00004141"/>
    </source>
</evidence>
<dbReference type="EMBL" id="ATJV01000047">
    <property type="protein sequence ID" value="EPZ16282.1"/>
    <property type="molecule type" value="Genomic_DNA"/>
</dbReference>
<dbReference type="PROSITE" id="PS50253">
    <property type="entry name" value="COX3"/>
    <property type="match status" value="1"/>
</dbReference>
<feature type="transmembrane region" description="Helical" evidence="7">
    <location>
        <begin position="136"/>
        <end position="162"/>
    </location>
</feature>
<dbReference type="InterPro" id="IPR013833">
    <property type="entry name" value="Cyt_c_oxidase_su3_a-hlx"/>
</dbReference>
<evidence type="ECO:0000256" key="6">
    <source>
        <dbReference type="RuleBase" id="RU003376"/>
    </source>
</evidence>
<dbReference type="GO" id="GO:0019646">
    <property type="term" value="P:aerobic electron transport chain"/>
    <property type="evidence" value="ECO:0007669"/>
    <property type="project" value="InterPro"/>
</dbReference>
<feature type="transmembrane region" description="Helical" evidence="7">
    <location>
        <begin position="174"/>
        <end position="199"/>
    </location>
</feature>
<feature type="transmembrane region" description="Helical" evidence="7">
    <location>
        <begin position="20"/>
        <end position="42"/>
    </location>
</feature>
<dbReference type="GO" id="GO:0004129">
    <property type="term" value="F:cytochrome-c oxidase activity"/>
    <property type="evidence" value="ECO:0007669"/>
    <property type="project" value="InterPro"/>
</dbReference>
<dbReference type="Proteomes" id="UP000015455">
    <property type="component" value="Unassembled WGS sequence"/>
</dbReference>